<comment type="caution">
    <text evidence="4">The sequence shown here is derived from an EMBL/GenBank/DDBJ whole genome shotgun (WGS) entry which is preliminary data.</text>
</comment>
<dbReference type="PROSITE" id="PS50174">
    <property type="entry name" value="G_PATCH"/>
    <property type="match status" value="1"/>
</dbReference>
<dbReference type="SUPFAM" id="SSF53098">
    <property type="entry name" value="Ribonuclease H-like"/>
    <property type="match status" value="2"/>
</dbReference>
<protein>
    <recommendedName>
        <fullName evidence="6">Integrase catalytic domain-containing protein</fullName>
    </recommendedName>
</protein>
<dbReference type="InterPro" id="IPR021109">
    <property type="entry name" value="Peptidase_aspartic_dom_sf"/>
</dbReference>
<feature type="region of interest" description="Disordered" evidence="1">
    <location>
        <begin position="1"/>
        <end position="68"/>
    </location>
</feature>
<accession>A0A2I0KKW4</accession>
<organism evidence="4 5">
    <name type="scientific">Punica granatum</name>
    <name type="common">Pomegranate</name>
    <dbReference type="NCBI Taxonomy" id="22663"/>
    <lineage>
        <taxon>Eukaryota</taxon>
        <taxon>Viridiplantae</taxon>
        <taxon>Streptophyta</taxon>
        <taxon>Embryophyta</taxon>
        <taxon>Tracheophyta</taxon>
        <taxon>Spermatophyta</taxon>
        <taxon>Magnoliopsida</taxon>
        <taxon>eudicotyledons</taxon>
        <taxon>Gunneridae</taxon>
        <taxon>Pentapetalae</taxon>
        <taxon>rosids</taxon>
        <taxon>malvids</taxon>
        <taxon>Myrtales</taxon>
        <taxon>Lythraceae</taxon>
        <taxon>Punica</taxon>
    </lineage>
</organism>
<dbReference type="Pfam" id="PF01585">
    <property type="entry name" value="G-patch"/>
    <property type="match status" value="1"/>
</dbReference>
<dbReference type="Gene3D" id="2.40.70.10">
    <property type="entry name" value="Acid Proteases"/>
    <property type="match status" value="1"/>
</dbReference>
<dbReference type="STRING" id="22663.A0A2I0KKW4"/>
<dbReference type="AlphaFoldDB" id="A0A2I0KKW4"/>
<feature type="compositionally biased region" description="Polar residues" evidence="1">
    <location>
        <begin position="1"/>
        <end position="13"/>
    </location>
</feature>
<evidence type="ECO:0008006" key="6">
    <source>
        <dbReference type="Google" id="ProtNLM"/>
    </source>
</evidence>
<dbReference type="GO" id="GO:0003676">
    <property type="term" value="F:nucleic acid binding"/>
    <property type="evidence" value="ECO:0007669"/>
    <property type="project" value="InterPro"/>
</dbReference>
<dbReference type="Proteomes" id="UP000233551">
    <property type="component" value="Unassembled WGS sequence"/>
</dbReference>
<feature type="domain" description="Integrase catalytic" evidence="3">
    <location>
        <begin position="774"/>
        <end position="934"/>
    </location>
</feature>
<dbReference type="GO" id="GO:0015074">
    <property type="term" value="P:DNA integration"/>
    <property type="evidence" value="ECO:0007669"/>
    <property type="project" value="InterPro"/>
</dbReference>
<evidence type="ECO:0000256" key="1">
    <source>
        <dbReference type="SAM" id="MobiDB-lite"/>
    </source>
</evidence>
<sequence>MPQAYFPTSPTVIQSQPPQQYAPVQVQQARPPDSRSPQPVQRAPAPRTQQGNANQPRPRKQYTTLPAPPSHIFRQLLAGNKIRTEAPGPHFDPSMQNQNLRCEYHQGAPGHTLNTCWRLRHKIQEMIDTRQISFNEAKPPNVRANPLPDHGSVCKCNNRVVGRVMIDNGSALNVCPVSTLKQMNVDMSRIRASKTTVRAFDGSKRLVNGEIDLLIDLGPCSFFVTFQILEIPNAFSLQLGRPWIHVAGAVPSSLHQKLKFFVLLKNNYVPRTGLGARAQGILQPVEVEEYRNRMGLGFRPSCHEIVQARRGKHLHRLATHYGKLFRGIPVPPLLQFFFAPPQIMGGTSDTPITETYDFSLDAVEAFLALPAIYAVTEETSSWVHIRPIREDEELTNWTSVPLYSAIVADAPIESKSRIQRFEFTRNTPRKVPTQYFGEGLDEDGRVPEIEEILHRLENHQLTSIEPTEDINIGNAEEPRTLRIGTGLDPAQRARMIDFLTEYQETDPLKYLLDSPSSMRNIAKWRCQLTEYDIEYVSRTSVKGQAIADHLAEFPIEDSTTINPDFPDDGILQVDDEEKKPGWKMYFNGAVNSTGSDIGAVLISLDGRYYPVAAKIDFPCTNNWKTKDAKLVPYHEYLERLAKNFEDISFTYTPRMTNQFADALTTLASMVSITRENLIEPLKIKIAEGPAHCNAIEASEAKPWYEDIKNFLRTGQYPPFSYRRDRKTFRRLAIHYFLSGEILYCRSFDSTLFRHCHRCQVYADQIKAPPNELRPMTAPWPFSMWGMDVIGPINPKASNGHMFILVAIDYFTKWIKAVTLASVTAKAVACFLRRDVIARYGVPATIITDNAKNLNNKVIDELCAQFKIQHHNSTPYRPQMNGAVEAANKNIKKIIEKMTVRPRTPQGISFLRNTRLTHAADRDLEPNGGHYGEST</sequence>
<dbReference type="Pfam" id="PF00665">
    <property type="entry name" value="rve"/>
    <property type="match status" value="1"/>
</dbReference>
<evidence type="ECO:0000259" key="3">
    <source>
        <dbReference type="PROSITE" id="PS50994"/>
    </source>
</evidence>
<evidence type="ECO:0000259" key="2">
    <source>
        <dbReference type="PROSITE" id="PS50174"/>
    </source>
</evidence>
<evidence type="ECO:0000313" key="5">
    <source>
        <dbReference type="Proteomes" id="UP000233551"/>
    </source>
</evidence>
<dbReference type="InterPro" id="IPR000467">
    <property type="entry name" value="G_patch_dom"/>
</dbReference>
<dbReference type="PROSITE" id="PS50994">
    <property type="entry name" value="INTEGRASE"/>
    <property type="match status" value="1"/>
</dbReference>
<dbReference type="CDD" id="cd00303">
    <property type="entry name" value="retropepsin_like"/>
    <property type="match status" value="1"/>
</dbReference>
<gene>
    <name evidence="4" type="ORF">CRG98_010466</name>
</gene>
<feature type="domain" description="G-patch" evidence="2">
    <location>
        <begin position="255"/>
        <end position="301"/>
    </location>
</feature>
<reference evidence="4 5" key="1">
    <citation type="submission" date="2017-11" db="EMBL/GenBank/DDBJ databases">
        <title>De-novo sequencing of pomegranate (Punica granatum L.) genome.</title>
        <authorList>
            <person name="Akparov Z."/>
            <person name="Amiraslanov A."/>
            <person name="Hajiyeva S."/>
            <person name="Abbasov M."/>
            <person name="Kaur K."/>
            <person name="Hamwieh A."/>
            <person name="Solovyev V."/>
            <person name="Salamov A."/>
            <person name="Braich B."/>
            <person name="Kosarev P."/>
            <person name="Mahmoud A."/>
            <person name="Hajiyev E."/>
            <person name="Babayeva S."/>
            <person name="Izzatullayeva V."/>
            <person name="Mammadov A."/>
            <person name="Mammadov A."/>
            <person name="Sharifova S."/>
            <person name="Ojaghi J."/>
            <person name="Eynullazada K."/>
            <person name="Bayramov B."/>
            <person name="Abdulazimova A."/>
            <person name="Shahmuradov I."/>
        </authorList>
    </citation>
    <scope>NUCLEOTIDE SEQUENCE [LARGE SCALE GENOMIC DNA]</scope>
    <source>
        <strain evidence="5">cv. AG2017</strain>
        <tissue evidence="4">Leaf</tissue>
    </source>
</reference>
<dbReference type="InterPro" id="IPR036397">
    <property type="entry name" value="RNaseH_sf"/>
</dbReference>
<dbReference type="PANTHER" id="PTHR48475">
    <property type="entry name" value="RIBONUCLEASE H"/>
    <property type="match status" value="1"/>
</dbReference>
<dbReference type="InterPro" id="IPR001584">
    <property type="entry name" value="Integrase_cat-core"/>
</dbReference>
<evidence type="ECO:0000313" key="4">
    <source>
        <dbReference type="EMBL" id="PKI69151.1"/>
    </source>
</evidence>
<dbReference type="EMBL" id="PGOL01000521">
    <property type="protein sequence ID" value="PKI69151.1"/>
    <property type="molecule type" value="Genomic_DNA"/>
</dbReference>
<dbReference type="PANTHER" id="PTHR48475:SF1">
    <property type="entry name" value="RNASE H TYPE-1 DOMAIN-CONTAINING PROTEIN"/>
    <property type="match status" value="1"/>
</dbReference>
<keyword evidence="5" id="KW-1185">Reference proteome</keyword>
<dbReference type="Gene3D" id="3.30.420.10">
    <property type="entry name" value="Ribonuclease H-like superfamily/Ribonuclease H"/>
    <property type="match status" value="2"/>
</dbReference>
<feature type="compositionally biased region" description="Low complexity" evidence="1">
    <location>
        <begin position="14"/>
        <end position="31"/>
    </location>
</feature>
<dbReference type="InterPro" id="IPR012337">
    <property type="entry name" value="RNaseH-like_sf"/>
</dbReference>
<name>A0A2I0KKW4_PUNGR</name>
<proteinExistence type="predicted"/>